<organism evidence="1 2">
    <name type="scientific">Nitrosospira multiformis</name>
    <dbReference type="NCBI Taxonomy" id="1231"/>
    <lineage>
        <taxon>Bacteria</taxon>
        <taxon>Pseudomonadati</taxon>
        <taxon>Pseudomonadota</taxon>
        <taxon>Betaproteobacteria</taxon>
        <taxon>Nitrosomonadales</taxon>
        <taxon>Nitrosomonadaceae</taxon>
        <taxon>Nitrosospira</taxon>
    </lineage>
</organism>
<reference evidence="1 2" key="1">
    <citation type="submission" date="2016-10" db="EMBL/GenBank/DDBJ databases">
        <authorList>
            <person name="de Groot N.N."/>
        </authorList>
    </citation>
    <scope>NUCLEOTIDE SEQUENCE [LARGE SCALE GENOMIC DNA]</scope>
    <source>
        <strain evidence="1 2">Nl14</strain>
    </source>
</reference>
<evidence type="ECO:0008006" key="3">
    <source>
        <dbReference type="Google" id="ProtNLM"/>
    </source>
</evidence>
<dbReference type="PANTHER" id="PTHR39337">
    <property type="entry name" value="BLR5642 PROTEIN"/>
    <property type="match status" value="1"/>
</dbReference>
<sequence length="203" mass="22911">MGVYYRLDFSAPMEATANSMKDSFGAEPLICTIGHSTHPLEEFVNLLKKNEVTHLLDVRTVPRSRHNPQFNKETLPDSLRAAGIKYTHLPGLGGLRRARKDSINEGWRNASFRGYADYMQTQEFVENVNQVIELAAHDCCALMCAEAVPWRCHRSLIADALVVRGVRVEDIIDNHGRKPHSLTPWAQTDGLKIFYPAQQGRLI</sequence>
<proteinExistence type="predicted"/>
<accession>A0A1I7FQ47</accession>
<evidence type="ECO:0000313" key="1">
    <source>
        <dbReference type="EMBL" id="SFU38337.1"/>
    </source>
</evidence>
<name>A0A1I7FQ47_9PROT</name>
<dbReference type="AlphaFoldDB" id="A0A1I7FQ47"/>
<protein>
    <recommendedName>
        <fullName evidence="3">DNA repair protein</fullName>
    </recommendedName>
</protein>
<dbReference type="PANTHER" id="PTHR39337:SF1">
    <property type="entry name" value="BLR5642 PROTEIN"/>
    <property type="match status" value="1"/>
</dbReference>
<evidence type="ECO:0000313" key="2">
    <source>
        <dbReference type="Proteomes" id="UP000182649"/>
    </source>
</evidence>
<dbReference type="InterPro" id="IPR014519">
    <property type="entry name" value="UCP024492"/>
</dbReference>
<dbReference type="Proteomes" id="UP000182649">
    <property type="component" value="Unassembled WGS sequence"/>
</dbReference>
<dbReference type="Pfam" id="PF04343">
    <property type="entry name" value="DUF488"/>
    <property type="match status" value="1"/>
</dbReference>
<dbReference type="EMBL" id="FPBZ01000002">
    <property type="protein sequence ID" value="SFU38337.1"/>
    <property type="molecule type" value="Genomic_DNA"/>
</dbReference>
<dbReference type="InterPro" id="IPR007438">
    <property type="entry name" value="DUF488"/>
</dbReference>
<gene>
    <name evidence="1" type="ORF">SAMN05216417_102106</name>
</gene>
<dbReference type="PIRSF" id="PIRSF024492">
    <property type="entry name" value="UCP024492"/>
    <property type="match status" value="1"/>
</dbReference>